<accession>A0ABU0U8B7</accession>
<feature type="region of interest" description="Disordered" evidence="1">
    <location>
        <begin position="1"/>
        <end position="36"/>
    </location>
</feature>
<name>A0ABU0U8B7_9SPHI</name>
<gene>
    <name evidence="2" type="ORF">QE382_003189</name>
</gene>
<feature type="compositionally biased region" description="Basic and acidic residues" evidence="1">
    <location>
        <begin position="1"/>
        <end position="31"/>
    </location>
</feature>
<evidence type="ECO:0000256" key="1">
    <source>
        <dbReference type="SAM" id="MobiDB-lite"/>
    </source>
</evidence>
<proteinExistence type="predicted"/>
<evidence type="ECO:0000313" key="3">
    <source>
        <dbReference type="Proteomes" id="UP001244640"/>
    </source>
</evidence>
<protein>
    <submittedName>
        <fullName evidence="2">Uncharacterized protein</fullName>
    </submittedName>
</protein>
<comment type="caution">
    <text evidence="2">The sequence shown here is derived from an EMBL/GenBank/DDBJ whole genome shotgun (WGS) entry which is preliminary data.</text>
</comment>
<reference evidence="2 3" key="1">
    <citation type="submission" date="2023-07" db="EMBL/GenBank/DDBJ databases">
        <title>Functional and genomic diversity of the sorghum phyllosphere microbiome.</title>
        <authorList>
            <person name="Shade A."/>
        </authorList>
    </citation>
    <scope>NUCLEOTIDE SEQUENCE [LARGE SCALE GENOMIC DNA]</scope>
    <source>
        <strain evidence="2 3">SORGH_AS_0892</strain>
    </source>
</reference>
<dbReference type="RefSeq" id="WP_307186721.1">
    <property type="nucleotide sequence ID" value="NZ_JAUTBA010000001.1"/>
</dbReference>
<evidence type="ECO:0000313" key="2">
    <source>
        <dbReference type="EMBL" id="MDQ1151205.1"/>
    </source>
</evidence>
<organism evidence="2 3">
    <name type="scientific">Sphingobacterium zeae</name>
    <dbReference type="NCBI Taxonomy" id="1776859"/>
    <lineage>
        <taxon>Bacteria</taxon>
        <taxon>Pseudomonadati</taxon>
        <taxon>Bacteroidota</taxon>
        <taxon>Sphingobacteriia</taxon>
        <taxon>Sphingobacteriales</taxon>
        <taxon>Sphingobacteriaceae</taxon>
        <taxon>Sphingobacterium</taxon>
    </lineage>
</organism>
<keyword evidence="3" id="KW-1185">Reference proteome</keyword>
<sequence>MENYRSERLEEMKPKQAEKKELSESESKEALIKPQSRLTFSQSGHLAKMSPLKVNKGGFYLKKYKML</sequence>
<dbReference type="EMBL" id="JAUTBA010000001">
    <property type="protein sequence ID" value="MDQ1151205.1"/>
    <property type="molecule type" value="Genomic_DNA"/>
</dbReference>
<dbReference type="Proteomes" id="UP001244640">
    <property type="component" value="Unassembled WGS sequence"/>
</dbReference>